<dbReference type="InterPro" id="IPR001466">
    <property type="entry name" value="Beta-lactam-related"/>
</dbReference>
<dbReference type="EMBL" id="RQZC01000001">
    <property type="protein sequence ID" value="RRD30924.1"/>
    <property type="molecule type" value="Genomic_DNA"/>
</dbReference>
<evidence type="ECO:0000259" key="2">
    <source>
        <dbReference type="Pfam" id="PF00144"/>
    </source>
</evidence>
<organism evidence="3 4">
    <name type="scientific">Actinomyces bowdenii</name>
    <dbReference type="NCBI Taxonomy" id="131109"/>
    <lineage>
        <taxon>Bacteria</taxon>
        <taxon>Bacillati</taxon>
        <taxon>Actinomycetota</taxon>
        <taxon>Actinomycetes</taxon>
        <taxon>Actinomycetales</taxon>
        <taxon>Actinomycetaceae</taxon>
        <taxon>Actinomyces</taxon>
    </lineage>
</organism>
<accession>A0A3P1V9M6</accession>
<dbReference type="Gene3D" id="3.40.710.10">
    <property type="entry name" value="DD-peptidase/beta-lactamase superfamily"/>
    <property type="match status" value="1"/>
</dbReference>
<evidence type="ECO:0000256" key="1">
    <source>
        <dbReference type="SAM" id="MobiDB-lite"/>
    </source>
</evidence>
<reference evidence="3 4" key="1">
    <citation type="submission" date="2018-11" db="EMBL/GenBank/DDBJ databases">
        <title>Genomes From Bacteria Associated with the Canine Oral Cavity: a Test Case for Automated Genome-Based Taxonomic Assignment.</title>
        <authorList>
            <person name="Coil D.A."/>
            <person name="Jospin G."/>
            <person name="Darling A.E."/>
            <person name="Wallis C."/>
            <person name="Davis I.J."/>
            <person name="Harris S."/>
            <person name="Eisen J.A."/>
            <person name="Holcombe L.J."/>
            <person name="O'Flynn C."/>
        </authorList>
    </citation>
    <scope>NUCLEOTIDE SEQUENCE [LARGE SCALE GENOMIC DNA]</scope>
    <source>
        <strain evidence="3 4">OH5050</strain>
    </source>
</reference>
<dbReference type="OrthoDB" id="3336932at2"/>
<gene>
    <name evidence="3" type="ORF">EII10_02240</name>
</gene>
<dbReference type="InterPro" id="IPR012338">
    <property type="entry name" value="Beta-lactam/transpept-like"/>
</dbReference>
<dbReference type="AlphaFoldDB" id="A0A3P1V9M6"/>
<proteinExistence type="predicted"/>
<protein>
    <submittedName>
        <fullName evidence="3">Class A beta-lactamase-related serine hydrolase</fullName>
    </submittedName>
</protein>
<dbReference type="RefSeq" id="WP_124932836.1">
    <property type="nucleotide sequence ID" value="NZ_RQZC01000001.1"/>
</dbReference>
<feature type="region of interest" description="Disordered" evidence="1">
    <location>
        <begin position="1"/>
        <end position="20"/>
    </location>
</feature>
<keyword evidence="3" id="KW-0378">Hydrolase</keyword>
<sequence length="300" mass="31004">MSPRTSPTSPASPASSTSLSGPEAVRALPALEALAFPCALVATGGGRTLIEAGAVDEVFPLASVTKPIVAWAALVAVERGMLDLDDAAGKPAPEGATIRHLLAHASGIAFDSDAHLAEPGTRRIYSNRGIEILGQRLEEATATPLEAWIETAVLEPLGMASVMIPGSPAYSGEGSARDLAAFARELAEPRLVSPALAARACAPVLPGLDGVLPGYGRQSPNDFGLGVEVRGAKRPHWTGGANSERTFGHFGQSGSFLWVDPVAGRQAVFLGAEPFSAVHQRVWPELSDQVLALGGGPEWA</sequence>
<evidence type="ECO:0000313" key="4">
    <source>
        <dbReference type="Proteomes" id="UP000271272"/>
    </source>
</evidence>
<dbReference type="SUPFAM" id="SSF56601">
    <property type="entry name" value="beta-lactamase/transpeptidase-like"/>
    <property type="match status" value="1"/>
</dbReference>
<keyword evidence="4" id="KW-1185">Reference proteome</keyword>
<comment type="caution">
    <text evidence="3">The sequence shown here is derived from an EMBL/GenBank/DDBJ whole genome shotgun (WGS) entry which is preliminary data.</text>
</comment>
<name>A0A3P1V9M6_9ACTO</name>
<dbReference type="PANTHER" id="PTHR43283">
    <property type="entry name" value="BETA-LACTAMASE-RELATED"/>
    <property type="match status" value="1"/>
</dbReference>
<dbReference type="GO" id="GO:0016787">
    <property type="term" value="F:hydrolase activity"/>
    <property type="evidence" value="ECO:0007669"/>
    <property type="project" value="UniProtKB-KW"/>
</dbReference>
<feature type="domain" description="Beta-lactamase-related" evidence="2">
    <location>
        <begin position="41"/>
        <end position="270"/>
    </location>
</feature>
<dbReference type="Proteomes" id="UP000271272">
    <property type="component" value="Unassembled WGS sequence"/>
</dbReference>
<evidence type="ECO:0000313" key="3">
    <source>
        <dbReference type="EMBL" id="RRD30924.1"/>
    </source>
</evidence>
<dbReference type="InterPro" id="IPR050789">
    <property type="entry name" value="Diverse_Enzym_Activities"/>
</dbReference>
<dbReference type="Pfam" id="PF00144">
    <property type="entry name" value="Beta-lactamase"/>
    <property type="match status" value="1"/>
</dbReference>
<dbReference type="PANTHER" id="PTHR43283:SF15">
    <property type="entry name" value="CONSERVED PROTEIN"/>
    <property type="match status" value="1"/>
</dbReference>